<sequence>MHSHPHQHLQAPPHAYQHHGHHHHSQGHGQGGHHHPQGHNPHHNSHNPHLHPGHPHQTSPHPPMHSSSHTPTARLTGHVAQPDVVFGEVARHGIAAGGPESSPAGSPAPACSQQQVIQHNTITTSTTNVGGSSVHGQANHRTDINPIH</sequence>
<feature type="compositionally biased region" description="Low complexity" evidence="1">
    <location>
        <begin position="55"/>
        <end position="72"/>
    </location>
</feature>
<evidence type="ECO:0000313" key="3">
    <source>
        <dbReference type="Proteomes" id="UP000298787"/>
    </source>
</evidence>
<name>A0A4U5V2J2_COLLU</name>
<dbReference type="Proteomes" id="UP000298787">
    <property type="component" value="Chromosome 14"/>
</dbReference>
<feature type="region of interest" description="Disordered" evidence="1">
    <location>
        <begin position="94"/>
        <end position="113"/>
    </location>
</feature>
<dbReference type="EMBL" id="CM014091">
    <property type="protein sequence ID" value="TKS81956.1"/>
    <property type="molecule type" value="Genomic_DNA"/>
</dbReference>
<proteinExistence type="predicted"/>
<organism evidence="2 3">
    <name type="scientific">Collichthys lucidus</name>
    <name type="common">Big head croaker</name>
    <name type="synonym">Sciaena lucida</name>
    <dbReference type="NCBI Taxonomy" id="240159"/>
    <lineage>
        <taxon>Eukaryota</taxon>
        <taxon>Metazoa</taxon>
        <taxon>Chordata</taxon>
        <taxon>Craniata</taxon>
        <taxon>Vertebrata</taxon>
        <taxon>Euteleostomi</taxon>
        <taxon>Actinopterygii</taxon>
        <taxon>Neopterygii</taxon>
        <taxon>Teleostei</taxon>
        <taxon>Neoteleostei</taxon>
        <taxon>Acanthomorphata</taxon>
        <taxon>Eupercaria</taxon>
        <taxon>Sciaenidae</taxon>
        <taxon>Collichthys</taxon>
    </lineage>
</organism>
<feature type="region of interest" description="Disordered" evidence="1">
    <location>
        <begin position="124"/>
        <end position="148"/>
    </location>
</feature>
<gene>
    <name evidence="2" type="ORF">D9C73_016063</name>
</gene>
<protein>
    <submittedName>
        <fullName evidence="2">Uncharacterized protein</fullName>
    </submittedName>
</protein>
<feature type="region of interest" description="Disordered" evidence="1">
    <location>
        <begin position="1"/>
        <end position="74"/>
    </location>
</feature>
<dbReference type="STRING" id="240159.A0A4U5V2J2"/>
<feature type="compositionally biased region" description="Low complexity" evidence="1">
    <location>
        <begin position="124"/>
        <end position="136"/>
    </location>
</feature>
<evidence type="ECO:0000313" key="2">
    <source>
        <dbReference type="EMBL" id="TKS81956.1"/>
    </source>
</evidence>
<accession>A0A4U5V2J2</accession>
<reference evidence="2 3" key="1">
    <citation type="submission" date="2019-01" db="EMBL/GenBank/DDBJ databases">
        <title>Genome Assembly of Collichthys lucidus.</title>
        <authorList>
            <person name="Cai M."/>
            <person name="Xiao S."/>
        </authorList>
    </citation>
    <scope>NUCLEOTIDE SEQUENCE [LARGE SCALE GENOMIC DNA]</scope>
    <source>
        <strain evidence="2">JT15FE1705JMU</strain>
        <tissue evidence="2">Muscle</tissue>
    </source>
</reference>
<evidence type="ECO:0000256" key="1">
    <source>
        <dbReference type="SAM" id="MobiDB-lite"/>
    </source>
</evidence>
<keyword evidence="3" id="KW-1185">Reference proteome</keyword>
<feature type="compositionally biased region" description="Basic residues" evidence="1">
    <location>
        <begin position="16"/>
        <end position="54"/>
    </location>
</feature>
<dbReference type="AlphaFoldDB" id="A0A4U5V2J2"/>